<feature type="transmembrane region" description="Helical" evidence="1">
    <location>
        <begin position="7"/>
        <end position="25"/>
    </location>
</feature>
<sequence>MRKKIKITSFIILFGVLVGLIGYRWNYGYWPPRTPAKIVQKALGVSFINLGIKKYYEQWLPNGDGTLLVIIKTDSASVATILSESKLTFRQLDITNNNEVKMLVKTKLGSIQAGHYYFKREKDQSFELIFISHHEHIILYWLDIL</sequence>
<keyword evidence="3" id="KW-1185">Reference proteome</keyword>
<gene>
    <name evidence="2" type="ORF">NCI00_21295</name>
</gene>
<accession>A0ABT1FT89</accession>
<evidence type="ECO:0000313" key="2">
    <source>
        <dbReference type="EMBL" id="MCP1384987.1"/>
    </source>
</evidence>
<keyword evidence="1" id="KW-0472">Membrane</keyword>
<keyword evidence="1" id="KW-1133">Transmembrane helix</keyword>
<comment type="caution">
    <text evidence="2">The sequence shown here is derived from an EMBL/GenBank/DDBJ whole genome shotgun (WGS) entry which is preliminary data.</text>
</comment>
<name>A0ABT1FT89_9BACT</name>
<evidence type="ECO:0000313" key="3">
    <source>
        <dbReference type="Proteomes" id="UP001204772"/>
    </source>
</evidence>
<dbReference type="RefSeq" id="WP_253530981.1">
    <property type="nucleotide sequence ID" value="NZ_JAMZEL010000010.1"/>
</dbReference>
<dbReference type="Proteomes" id="UP001204772">
    <property type="component" value="Unassembled WGS sequence"/>
</dbReference>
<protein>
    <submittedName>
        <fullName evidence="2">Uncharacterized protein</fullName>
    </submittedName>
</protein>
<evidence type="ECO:0000256" key="1">
    <source>
        <dbReference type="SAM" id="Phobius"/>
    </source>
</evidence>
<reference evidence="2 3" key="1">
    <citation type="submission" date="2022-06" db="EMBL/GenBank/DDBJ databases">
        <title>Runella sp. S5 genome sequencing.</title>
        <authorList>
            <person name="Park S."/>
        </authorList>
    </citation>
    <scope>NUCLEOTIDE SEQUENCE [LARGE SCALE GENOMIC DNA]</scope>
    <source>
        <strain evidence="2 3">S5</strain>
    </source>
</reference>
<organism evidence="2 3">
    <name type="scientific">Runella salmonicolor</name>
    <dbReference type="NCBI Taxonomy" id="2950278"/>
    <lineage>
        <taxon>Bacteria</taxon>
        <taxon>Pseudomonadati</taxon>
        <taxon>Bacteroidota</taxon>
        <taxon>Cytophagia</taxon>
        <taxon>Cytophagales</taxon>
        <taxon>Spirosomataceae</taxon>
        <taxon>Runella</taxon>
    </lineage>
</organism>
<dbReference type="EMBL" id="JAMZEL010000010">
    <property type="protein sequence ID" value="MCP1384987.1"/>
    <property type="molecule type" value="Genomic_DNA"/>
</dbReference>
<proteinExistence type="predicted"/>
<keyword evidence="1" id="KW-0812">Transmembrane</keyword>